<name>A0A3G9IJR4_9ACTN</name>
<dbReference type="EMBL" id="AP019307">
    <property type="protein sequence ID" value="BBH18412.1"/>
    <property type="molecule type" value="Genomic_DNA"/>
</dbReference>
<dbReference type="AlphaFoldDB" id="A0A3G9IJR4"/>
<evidence type="ECO:0000313" key="9">
    <source>
        <dbReference type="Proteomes" id="UP000271573"/>
    </source>
</evidence>
<keyword evidence="6" id="KW-0411">Iron-sulfur</keyword>
<evidence type="ECO:0000256" key="7">
    <source>
        <dbReference type="ARBA" id="ARBA00023291"/>
    </source>
</evidence>
<evidence type="ECO:0000256" key="3">
    <source>
        <dbReference type="ARBA" id="ARBA00022723"/>
    </source>
</evidence>
<organism evidence="8 9">
    <name type="scientific">Nocardioides baekrokdamisoli</name>
    <dbReference type="NCBI Taxonomy" id="1804624"/>
    <lineage>
        <taxon>Bacteria</taxon>
        <taxon>Bacillati</taxon>
        <taxon>Actinomycetota</taxon>
        <taxon>Actinomycetes</taxon>
        <taxon>Propionibacteriales</taxon>
        <taxon>Nocardioidaceae</taxon>
        <taxon>Nocardioides</taxon>
    </lineage>
</organism>
<keyword evidence="3" id="KW-0479">Metal-binding</keyword>
<sequence>MKLSVDYDLCESNALCVGMAPQIFDLDDDDNLLIATHDIGEADAASVRRAVAACPRAALSLSDTVLDETA</sequence>
<evidence type="ECO:0000256" key="2">
    <source>
        <dbReference type="ARBA" id="ARBA00022448"/>
    </source>
</evidence>
<dbReference type="InterPro" id="IPR051269">
    <property type="entry name" value="Fe-S_cluster_ET"/>
</dbReference>
<evidence type="ECO:0000256" key="1">
    <source>
        <dbReference type="ARBA" id="ARBA00001927"/>
    </source>
</evidence>
<dbReference type="SUPFAM" id="SSF54862">
    <property type="entry name" value="4Fe-4S ferredoxins"/>
    <property type="match status" value="1"/>
</dbReference>
<dbReference type="Pfam" id="PF13459">
    <property type="entry name" value="Fer4_15"/>
    <property type="match status" value="1"/>
</dbReference>
<dbReference type="GO" id="GO:0046872">
    <property type="term" value="F:metal ion binding"/>
    <property type="evidence" value="ECO:0007669"/>
    <property type="project" value="UniProtKB-KW"/>
</dbReference>
<reference evidence="8 9" key="1">
    <citation type="submission" date="2018-11" db="EMBL/GenBank/DDBJ databases">
        <title>Complete genome sequence of Nocardioides baekrokdamisoli strain KCTC 39748.</title>
        <authorList>
            <person name="Kang S.W."/>
            <person name="Lee K.C."/>
            <person name="Kim K.K."/>
            <person name="Kim J.S."/>
            <person name="Kim D.S."/>
            <person name="Ko S.H."/>
            <person name="Yang S.H."/>
            <person name="Shin Y.K."/>
            <person name="Lee J.S."/>
        </authorList>
    </citation>
    <scope>NUCLEOTIDE SEQUENCE [LARGE SCALE GENOMIC DNA]</scope>
    <source>
        <strain evidence="8 9">KCTC 39748</strain>
    </source>
</reference>
<evidence type="ECO:0008006" key="10">
    <source>
        <dbReference type="Google" id="ProtNLM"/>
    </source>
</evidence>
<evidence type="ECO:0000256" key="6">
    <source>
        <dbReference type="ARBA" id="ARBA00023014"/>
    </source>
</evidence>
<dbReference type="RefSeq" id="WP_125569720.1">
    <property type="nucleotide sequence ID" value="NZ_AP019307.1"/>
</dbReference>
<keyword evidence="2" id="KW-0813">Transport</keyword>
<gene>
    <name evidence="8" type="ORF">Back2_26990</name>
</gene>
<dbReference type="Proteomes" id="UP000271573">
    <property type="component" value="Chromosome"/>
</dbReference>
<accession>A0A3G9IJR4</accession>
<protein>
    <recommendedName>
        <fullName evidence="10">Ferredoxin</fullName>
    </recommendedName>
</protein>
<keyword evidence="9" id="KW-1185">Reference proteome</keyword>
<evidence type="ECO:0000256" key="4">
    <source>
        <dbReference type="ARBA" id="ARBA00022982"/>
    </source>
</evidence>
<keyword evidence="7" id="KW-0003">3Fe-4S</keyword>
<evidence type="ECO:0000256" key="5">
    <source>
        <dbReference type="ARBA" id="ARBA00023004"/>
    </source>
</evidence>
<evidence type="ECO:0000313" key="8">
    <source>
        <dbReference type="EMBL" id="BBH18412.1"/>
    </source>
</evidence>
<proteinExistence type="predicted"/>
<comment type="cofactor">
    <cofactor evidence="1">
        <name>[3Fe-4S] cluster</name>
        <dbReference type="ChEBI" id="CHEBI:21137"/>
    </cofactor>
</comment>
<dbReference type="KEGG" id="nbe:Back2_26990"/>
<dbReference type="PANTHER" id="PTHR36923:SF3">
    <property type="entry name" value="FERREDOXIN"/>
    <property type="match status" value="1"/>
</dbReference>
<dbReference type="Gene3D" id="3.30.70.20">
    <property type="match status" value="1"/>
</dbReference>
<keyword evidence="4" id="KW-0249">Electron transport</keyword>
<keyword evidence="5" id="KW-0408">Iron</keyword>
<dbReference type="PANTHER" id="PTHR36923">
    <property type="entry name" value="FERREDOXIN"/>
    <property type="match status" value="1"/>
</dbReference>
<dbReference type="GO" id="GO:0051538">
    <property type="term" value="F:3 iron, 4 sulfur cluster binding"/>
    <property type="evidence" value="ECO:0007669"/>
    <property type="project" value="UniProtKB-KW"/>
</dbReference>